<dbReference type="SMART" id="SM00388">
    <property type="entry name" value="HisKA"/>
    <property type="match status" value="1"/>
</dbReference>
<evidence type="ECO:0000313" key="16">
    <source>
        <dbReference type="Proteomes" id="UP000006365"/>
    </source>
</evidence>
<dbReference type="InterPro" id="IPR005467">
    <property type="entry name" value="His_kinase_dom"/>
</dbReference>
<dbReference type="Pfam" id="PF08448">
    <property type="entry name" value="PAS_4"/>
    <property type="match status" value="1"/>
</dbReference>
<proteinExistence type="predicted"/>
<dbReference type="InterPro" id="IPR000014">
    <property type="entry name" value="PAS"/>
</dbReference>
<keyword evidence="7 10" id="KW-1133">Transmembrane helix</keyword>
<dbReference type="EC" id="2.7.13.3" evidence="3"/>
<dbReference type="Pfam" id="PF13426">
    <property type="entry name" value="PAS_9"/>
    <property type="match status" value="2"/>
</dbReference>
<feature type="transmembrane region" description="Helical" evidence="10">
    <location>
        <begin position="66"/>
        <end position="89"/>
    </location>
</feature>
<dbReference type="InterPro" id="IPR013656">
    <property type="entry name" value="PAS_4"/>
</dbReference>
<comment type="subcellular location">
    <subcellularLocation>
        <location evidence="2">Cell membrane</location>
        <topology evidence="2">Multi-pass membrane protein</topology>
    </subcellularLocation>
</comment>
<evidence type="ECO:0000259" key="14">
    <source>
        <dbReference type="PROSITE" id="PS50113"/>
    </source>
</evidence>
<dbReference type="CDD" id="cd00130">
    <property type="entry name" value="PAS"/>
    <property type="match status" value="3"/>
</dbReference>
<evidence type="ECO:0000256" key="7">
    <source>
        <dbReference type="ARBA" id="ARBA00022989"/>
    </source>
</evidence>
<dbReference type="PROSITE" id="PS50113">
    <property type="entry name" value="PAC"/>
    <property type="match status" value="2"/>
</dbReference>
<dbReference type="EMBL" id="CP002364">
    <property type="protein sequence ID" value="ADW17380.1"/>
    <property type="molecule type" value="Genomic_DNA"/>
</dbReference>
<dbReference type="Gene3D" id="3.30.565.10">
    <property type="entry name" value="Histidine kinase-like ATPase, C-terminal domain"/>
    <property type="match status" value="1"/>
</dbReference>
<comment type="catalytic activity">
    <reaction evidence="1">
        <text>ATP + protein L-histidine = ADP + protein N-phospho-L-histidine.</text>
        <dbReference type="EC" id="2.7.13.3"/>
    </reaction>
</comment>
<dbReference type="SMART" id="SM00448">
    <property type="entry name" value="REC"/>
    <property type="match status" value="1"/>
</dbReference>
<evidence type="ECO:0000256" key="2">
    <source>
        <dbReference type="ARBA" id="ARBA00004651"/>
    </source>
</evidence>
<dbReference type="Pfam" id="PF07694">
    <property type="entry name" value="5TM-5TMR_LYT"/>
    <property type="match status" value="1"/>
</dbReference>
<feature type="domain" description="Response regulatory" evidence="12">
    <location>
        <begin position="840"/>
        <end position="956"/>
    </location>
</feature>
<evidence type="ECO:0000256" key="4">
    <source>
        <dbReference type="ARBA" id="ARBA00022475"/>
    </source>
</evidence>
<dbReference type="Gene3D" id="3.30.450.20">
    <property type="entry name" value="PAS domain"/>
    <property type="match status" value="3"/>
</dbReference>
<keyword evidence="15" id="KW-0418">Kinase</keyword>
<dbReference type="GO" id="GO:0005886">
    <property type="term" value="C:plasma membrane"/>
    <property type="evidence" value="ECO:0007669"/>
    <property type="project" value="UniProtKB-SubCell"/>
</dbReference>
<dbReference type="CDD" id="cd00082">
    <property type="entry name" value="HisKA"/>
    <property type="match status" value="1"/>
</dbReference>
<protein>
    <recommendedName>
        <fullName evidence="3">histidine kinase</fullName>
        <ecNumber evidence="3">2.7.13.3</ecNumber>
    </recommendedName>
</protein>
<dbReference type="Proteomes" id="UP000006365">
    <property type="component" value="Chromosome"/>
</dbReference>
<dbReference type="PANTHER" id="PTHR43065:SF42">
    <property type="entry name" value="TWO-COMPONENT SENSOR PPRA"/>
    <property type="match status" value="1"/>
</dbReference>
<dbReference type="SMART" id="SM00091">
    <property type="entry name" value="PAS"/>
    <property type="match status" value="3"/>
</dbReference>
<evidence type="ECO:0000256" key="8">
    <source>
        <dbReference type="ARBA" id="ARBA00023136"/>
    </source>
</evidence>
<feature type="transmembrane region" description="Helical" evidence="10">
    <location>
        <begin position="6"/>
        <end position="23"/>
    </location>
</feature>
<accession>A0A7U3YL57</accession>
<dbReference type="RefSeq" id="WP_015723922.1">
    <property type="nucleotide sequence ID" value="NC_014972.1"/>
</dbReference>
<feature type="transmembrane region" description="Helical" evidence="10">
    <location>
        <begin position="133"/>
        <end position="151"/>
    </location>
</feature>
<dbReference type="Pfam" id="PF00512">
    <property type="entry name" value="HisKA"/>
    <property type="match status" value="1"/>
</dbReference>
<dbReference type="KEGG" id="dpr:Despr_1211"/>
<feature type="domain" description="PAS" evidence="13">
    <location>
        <begin position="475"/>
        <end position="507"/>
    </location>
</feature>
<reference evidence="15 16" key="1">
    <citation type="journal article" date="2011" name="Stand. Genomic Sci.">
        <title>Complete genome sequence of Desulfobulbus propionicus type strain (1pr3).</title>
        <authorList>
            <person name="Pagani I."/>
            <person name="Lapidus A."/>
            <person name="Nolan M."/>
            <person name="Lucas S."/>
            <person name="Hammon N."/>
            <person name="Deshpande S."/>
            <person name="Cheng J.F."/>
            <person name="Chertkov O."/>
            <person name="Davenport K."/>
            <person name="Tapia R."/>
            <person name="Han C."/>
            <person name="Goodwin L."/>
            <person name="Pitluck S."/>
            <person name="Liolios K."/>
            <person name="Mavromatis K."/>
            <person name="Ivanova N."/>
            <person name="Mikhailova N."/>
            <person name="Pati A."/>
            <person name="Chen A."/>
            <person name="Palaniappan K."/>
            <person name="Land M."/>
            <person name="Hauser L."/>
            <person name="Chang Y.J."/>
            <person name="Jeffries C.D."/>
            <person name="Detter J.C."/>
            <person name="Brambilla E."/>
            <person name="Kannan K.P."/>
            <person name="Djao O.D."/>
            <person name="Rohde M."/>
            <person name="Pukall R."/>
            <person name="Spring S."/>
            <person name="Goker M."/>
            <person name="Sikorski J."/>
            <person name="Woyke T."/>
            <person name="Bristow J."/>
            <person name="Eisen J.A."/>
            <person name="Markowitz V."/>
            <person name="Hugenholtz P."/>
            <person name="Kyrpides N.C."/>
            <person name="Klenk H.P."/>
        </authorList>
    </citation>
    <scope>NUCLEOTIDE SEQUENCE [LARGE SCALE GENOMIC DNA]</scope>
    <source>
        <strain evidence="16">ATCC 33891 / DSM 2032 / 1pr3</strain>
    </source>
</reference>
<feature type="domain" description="PAC" evidence="14">
    <location>
        <begin position="525"/>
        <end position="576"/>
    </location>
</feature>
<dbReference type="Gene3D" id="1.10.287.130">
    <property type="match status" value="1"/>
</dbReference>
<feature type="transmembrane region" description="Helical" evidence="10">
    <location>
        <begin position="35"/>
        <end position="54"/>
    </location>
</feature>
<keyword evidence="15" id="KW-0808">Transferase</keyword>
<dbReference type="InterPro" id="IPR011620">
    <property type="entry name" value="Sig_transdc_His_kinase_LytS_TM"/>
</dbReference>
<dbReference type="GO" id="GO:0071555">
    <property type="term" value="P:cell wall organization"/>
    <property type="evidence" value="ECO:0007669"/>
    <property type="project" value="InterPro"/>
</dbReference>
<dbReference type="InterPro" id="IPR035965">
    <property type="entry name" value="PAS-like_dom_sf"/>
</dbReference>
<feature type="domain" description="PAC" evidence="14">
    <location>
        <begin position="276"/>
        <end position="328"/>
    </location>
</feature>
<dbReference type="Pfam" id="PF00072">
    <property type="entry name" value="Response_reg"/>
    <property type="match status" value="1"/>
</dbReference>
<feature type="domain" description="PAS" evidence="13">
    <location>
        <begin position="198"/>
        <end position="271"/>
    </location>
</feature>
<dbReference type="GO" id="GO:0000155">
    <property type="term" value="F:phosphorelay sensor kinase activity"/>
    <property type="evidence" value="ECO:0007669"/>
    <property type="project" value="InterPro"/>
</dbReference>
<keyword evidence="8 10" id="KW-0472">Membrane</keyword>
<dbReference type="InterPro" id="IPR036097">
    <property type="entry name" value="HisK_dim/P_sf"/>
</dbReference>
<keyword evidence="5 9" id="KW-0597">Phosphoprotein</keyword>
<evidence type="ECO:0000256" key="5">
    <source>
        <dbReference type="ARBA" id="ARBA00022553"/>
    </source>
</evidence>
<dbReference type="InterPro" id="IPR003594">
    <property type="entry name" value="HATPase_dom"/>
</dbReference>
<dbReference type="PRINTS" id="PR00344">
    <property type="entry name" value="BCTRLSENSOR"/>
</dbReference>
<evidence type="ECO:0000256" key="10">
    <source>
        <dbReference type="SAM" id="Phobius"/>
    </source>
</evidence>
<dbReference type="InterPro" id="IPR011006">
    <property type="entry name" value="CheY-like_superfamily"/>
</dbReference>
<feature type="transmembrane region" description="Helical" evidence="10">
    <location>
        <begin position="101"/>
        <end position="121"/>
    </location>
</feature>
<evidence type="ECO:0000256" key="1">
    <source>
        <dbReference type="ARBA" id="ARBA00000085"/>
    </source>
</evidence>
<dbReference type="NCBIfam" id="TIGR00229">
    <property type="entry name" value="sensory_box"/>
    <property type="match status" value="3"/>
</dbReference>
<evidence type="ECO:0000259" key="11">
    <source>
        <dbReference type="PROSITE" id="PS50109"/>
    </source>
</evidence>
<feature type="domain" description="PAS" evidence="13">
    <location>
        <begin position="329"/>
        <end position="372"/>
    </location>
</feature>
<keyword evidence="4" id="KW-1003">Cell membrane</keyword>
<keyword evidence="16" id="KW-1185">Reference proteome</keyword>
<feature type="transmembrane region" description="Helical" evidence="10">
    <location>
        <begin position="163"/>
        <end position="183"/>
    </location>
</feature>
<dbReference type="InterPro" id="IPR001789">
    <property type="entry name" value="Sig_transdc_resp-reg_receiver"/>
</dbReference>
<evidence type="ECO:0000256" key="6">
    <source>
        <dbReference type="ARBA" id="ARBA00022692"/>
    </source>
</evidence>
<keyword evidence="6 10" id="KW-0812">Transmembrane</keyword>
<dbReference type="PANTHER" id="PTHR43065">
    <property type="entry name" value="SENSOR HISTIDINE KINASE"/>
    <property type="match status" value="1"/>
</dbReference>
<dbReference type="InterPro" id="IPR001610">
    <property type="entry name" value="PAC"/>
</dbReference>
<dbReference type="SMART" id="SM00086">
    <property type="entry name" value="PAC"/>
    <property type="match status" value="3"/>
</dbReference>
<dbReference type="SUPFAM" id="SSF52172">
    <property type="entry name" value="CheY-like"/>
    <property type="match status" value="1"/>
</dbReference>
<dbReference type="SMART" id="SM00387">
    <property type="entry name" value="HATPase_c"/>
    <property type="match status" value="1"/>
</dbReference>
<dbReference type="InterPro" id="IPR004358">
    <property type="entry name" value="Sig_transdc_His_kin-like_C"/>
</dbReference>
<evidence type="ECO:0000313" key="15">
    <source>
        <dbReference type="EMBL" id="ADW17380.1"/>
    </source>
</evidence>
<feature type="modified residue" description="4-aspartylphosphate" evidence="9">
    <location>
        <position position="891"/>
    </location>
</feature>
<organism evidence="15 16">
    <name type="scientific">Desulfobulbus propionicus (strain ATCC 33891 / DSM 2032 / VKM B-1956 / 1pr3)</name>
    <dbReference type="NCBI Taxonomy" id="577650"/>
    <lineage>
        <taxon>Bacteria</taxon>
        <taxon>Pseudomonadati</taxon>
        <taxon>Thermodesulfobacteriota</taxon>
        <taxon>Desulfobulbia</taxon>
        <taxon>Desulfobulbales</taxon>
        <taxon>Desulfobulbaceae</taxon>
        <taxon>Desulfobulbus</taxon>
    </lineage>
</organism>
<evidence type="ECO:0000259" key="12">
    <source>
        <dbReference type="PROSITE" id="PS50110"/>
    </source>
</evidence>
<dbReference type="InterPro" id="IPR036890">
    <property type="entry name" value="HATPase_C_sf"/>
</dbReference>
<dbReference type="SUPFAM" id="SSF47384">
    <property type="entry name" value="Homodimeric domain of signal transducing histidine kinase"/>
    <property type="match status" value="1"/>
</dbReference>
<sequence>MAYLDLILNLALLIALSVVSGFIEQRWSRHTRLGMVAQGILFGGVAVIGMYRPLQLEPGLFFDGRSVMLSICALFYGPLAAATSCLPPLACRLAMGGSGTVMGMLTILSSTAVGLAGYRFFRVNGRLSTVLHLYVFGIIVHLAMLAMAFSLPLDKALATIRSIGLPVLVLYPLATILVGKILLDQEFKLQFIDSLQQAREQLDTTLRSIQDAVISTDVRGQIRYMNPVAETLTGWSSFEAHNKRLAEVVRVVDQESHEQLLDPVERVLESGKPVLLTNHTLLVGRGGAEYHISENAAPMHDAEGKLTGVVLVFRDVTPEYETREQLRKSESLFRNIFEHHAAVKLLIDPDSGAILEANEAAEHFYGWSRQQLKEMRIQDINRLASDEISQEMEKARSSQRVHFEFRHRMADGSVRDVEVFSSSIEVHGKSILHSIVHDVTAQKQAERDLRASQEYLGSIFRAAPVGIGVVVDRVFILVNDHLCAMTGYSRDELLGQNSRMLYPTDEDFTFVGTEKYLQIQQKNIGTVETRWLCKDGTCIDVLLSSSPLDAKNLSAGVTFSALDISERKHAEQEREKLQGQLVQAQKMDSVGRLTGGVAHDFNNILSVILGYTEIAMEQTRADSPLYGHLQKIREAGQRSADIIRQLLAFSRQQTIAPKVLDLNIAVGGLVKMLQRLIGENIHLAWMPAPLLPLVHIDPAQIDQVLINLCVNARDAIDGVGSMTIETRAVTVDAEYCTQNAGFAAGEYVVLSVSDNGCGMEPAVMEKIFEPFYTTKGVGQGTGLGLATVYGIVKQNHGFINVYSEPGQGTTFRIYLPQYTESETIDREEHEDARENSKGETILLVEDDPSLLDMCLTMLHRLGYSVLAANGPLEALRIVDQQPGAIDLLLTDVIMPEMNGRELSSRLLARHPGLKVLYMSGYTANVIAHHGVLDAGIHFLNKPFSSKELSVKIREALA</sequence>
<dbReference type="Gene3D" id="3.40.50.2300">
    <property type="match status" value="1"/>
</dbReference>
<feature type="domain" description="Histidine kinase" evidence="11">
    <location>
        <begin position="596"/>
        <end position="819"/>
    </location>
</feature>
<dbReference type="PROSITE" id="PS50109">
    <property type="entry name" value="HIS_KIN"/>
    <property type="match status" value="1"/>
</dbReference>
<name>A0A7U3YL57_DESPD</name>
<dbReference type="Pfam" id="PF02518">
    <property type="entry name" value="HATPase_c"/>
    <property type="match status" value="1"/>
</dbReference>
<dbReference type="InterPro" id="IPR000700">
    <property type="entry name" value="PAS-assoc_C"/>
</dbReference>
<dbReference type="PROSITE" id="PS50112">
    <property type="entry name" value="PAS"/>
    <property type="match status" value="3"/>
</dbReference>
<evidence type="ECO:0000259" key="13">
    <source>
        <dbReference type="PROSITE" id="PS50112"/>
    </source>
</evidence>
<dbReference type="PROSITE" id="PS50110">
    <property type="entry name" value="RESPONSE_REGULATORY"/>
    <property type="match status" value="1"/>
</dbReference>
<gene>
    <name evidence="15" type="ordered locus">Despr_1211</name>
</gene>
<dbReference type="InterPro" id="IPR003661">
    <property type="entry name" value="HisK_dim/P_dom"/>
</dbReference>
<dbReference type="SUPFAM" id="SSF55785">
    <property type="entry name" value="PYP-like sensor domain (PAS domain)"/>
    <property type="match status" value="3"/>
</dbReference>
<evidence type="ECO:0000256" key="3">
    <source>
        <dbReference type="ARBA" id="ARBA00012438"/>
    </source>
</evidence>
<dbReference type="SUPFAM" id="SSF55874">
    <property type="entry name" value="ATPase domain of HSP90 chaperone/DNA topoisomerase II/histidine kinase"/>
    <property type="match status" value="1"/>
</dbReference>
<evidence type="ECO:0000256" key="9">
    <source>
        <dbReference type="PROSITE-ProRule" id="PRU00169"/>
    </source>
</evidence>
<dbReference type="AlphaFoldDB" id="A0A7U3YL57"/>